<dbReference type="InterPro" id="IPR000843">
    <property type="entry name" value="HTH_LacI"/>
</dbReference>
<dbReference type="Proteomes" id="UP000076447">
    <property type="component" value="Unassembled WGS sequence"/>
</dbReference>
<proteinExistence type="predicted"/>
<evidence type="ECO:0000259" key="4">
    <source>
        <dbReference type="PROSITE" id="PS50932"/>
    </source>
</evidence>
<evidence type="ECO:0000256" key="1">
    <source>
        <dbReference type="ARBA" id="ARBA00023015"/>
    </source>
</evidence>
<protein>
    <submittedName>
        <fullName evidence="5">Ribose operon repressor</fullName>
    </submittedName>
</protein>
<dbReference type="Pfam" id="PF13377">
    <property type="entry name" value="Peripla_BP_3"/>
    <property type="match status" value="1"/>
</dbReference>
<dbReference type="SUPFAM" id="SSF53822">
    <property type="entry name" value="Periplasmic binding protein-like I"/>
    <property type="match status" value="1"/>
</dbReference>
<comment type="caution">
    <text evidence="5">The sequence shown here is derived from an EMBL/GenBank/DDBJ whole genome shotgun (WGS) entry which is preliminary data.</text>
</comment>
<evidence type="ECO:0000256" key="3">
    <source>
        <dbReference type="ARBA" id="ARBA00023163"/>
    </source>
</evidence>
<dbReference type="PANTHER" id="PTHR30146">
    <property type="entry name" value="LACI-RELATED TRANSCRIPTIONAL REPRESSOR"/>
    <property type="match status" value="1"/>
</dbReference>
<dbReference type="InterPro" id="IPR028082">
    <property type="entry name" value="Peripla_BP_I"/>
</dbReference>
<keyword evidence="3" id="KW-0804">Transcription</keyword>
<evidence type="ECO:0000313" key="8">
    <source>
        <dbReference type="Proteomes" id="UP000093412"/>
    </source>
</evidence>
<reference evidence="6 8" key="2">
    <citation type="submission" date="2016-06" db="EMBL/GenBank/DDBJ databases">
        <title>Genome sequence of Oerskovia enterophila DSM 43852.</title>
        <authorList>
            <person name="Poehlein A."/>
            <person name="Jag V."/>
            <person name="Bengelsdorf F.R."/>
            <person name="Daniel R."/>
            <person name="Duerre P."/>
        </authorList>
    </citation>
    <scope>NUCLEOTIDE SEQUENCE [LARGE SCALE GENOMIC DNA]</scope>
    <source>
        <strain evidence="6 8">DSM 43852</strain>
    </source>
</reference>
<dbReference type="PATRIC" id="fig|43678.3.peg.3518"/>
<feature type="domain" description="HTH lacI-type" evidence="4">
    <location>
        <begin position="8"/>
        <end position="62"/>
    </location>
</feature>
<organism evidence="5 7">
    <name type="scientific">Oerskovia enterophila</name>
    <dbReference type="NCBI Taxonomy" id="43678"/>
    <lineage>
        <taxon>Bacteria</taxon>
        <taxon>Bacillati</taxon>
        <taxon>Actinomycetota</taxon>
        <taxon>Actinomycetes</taxon>
        <taxon>Micrococcales</taxon>
        <taxon>Cellulomonadaceae</taxon>
        <taxon>Oerskovia</taxon>
    </lineage>
</organism>
<dbReference type="SUPFAM" id="SSF47413">
    <property type="entry name" value="lambda repressor-like DNA-binding domains"/>
    <property type="match status" value="1"/>
</dbReference>
<dbReference type="OrthoDB" id="4268837at2"/>
<evidence type="ECO:0000313" key="5">
    <source>
        <dbReference type="EMBL" id="KZM33872.1"/>
    </source>
</evidence>
<dbReference type="CDD" id="cd01392">
    <property type="entry name" value="HTH_LacI"/>
    <property type="match status" value="1"/>
</dbReference>
<keyword evidence="1" id="KW-0805">Transcription regulation</keyword>
<evidence type="ECO:0000256" key="2">
    <source>
        <dbReference type="ARBA" id="ARBA00023125"/>
    </source>
</evidence>
<reference evidence="5 7" key="1">
    <citation type="submission" date="2016-01" db="EMBL/GenBank/DDBJ databases">
        <title>Genome sequence of Oerskovia enterophila VJag, an agar and cellulose degrading bacterium.</title>
        <authorList>
            <person name="Poehlein A."/>
            <person name="Jag V."/>
            <person name="Bengelsdorf F."/>
            <person name="Duerre P."/>
            <person name="Daniel R."/>
        </authorList>
    </citation>
    <scope>NUCLEOTIDE SEQUENCE [LARGE SCALE GENOMIC DNA]</scope>
    <source>
        <strain evidence="5 7">VJag</strain>
    </source>
</reference>
<dbReference type="GO" id="GO:0003700">
    <property type="term" value="F:DNA-binding transcription factor activity"/>
    <property type="evidence" value="ECO:0007669"/>
    <property type="project" value="TreeGrafter"/>
</dbReference>
<dbReference type="AlphaFoldDB" id="A0A163Q7N2"/>
<accession>A0A163Q7N2</accession>
<evidence type="ECO:0000313" key="7">
    <source>
        <dbReference type="Proteomes" id="UP000076447"/>
    </source>
</evidence>
<keyword evidence="2" id="KW-0238">DNA-binding</keyword>
<dbReference type="CDD" id="cd06267">
    <property type="entry name" value="PBP1_LacI_sugar_binding-like"/>
    <property type="match status" value="1"/>
</dbReference>
<dbReference type="EMBL" id="MAQA01000005">
    <property type="protein sequence ID" value="OCI32534.1"/>
    <property type="molecule type" value="Genomic_DNA"/>
</dbReference>
<dbReference type="Gene3D" id="3.40.50.2300">
    <property type="match status" value="2"/>
</dbReference>
<gene>
    <name evidence="5" type="primary">rbsR_4</name>
    <name evidence="6" type="synonym">rbsR_3</name>
    <name evidence="6" type="ORF">OERS_07180</name>
    <name evidence="5" type="ORF">OJAG_33560</name>
</gene>
<dbReference type="PROSITE" id="PS50932">
    <property type="entry name" value="HTH_LACI_2"/>
    <property type="match status" value="1"/>
</dbReference>
<dbReference type="GO" id="GO:0000976">
    <property type="term" value="F:transcription cis-regulatory region binding"/>
    <property type="evidence" value="ECO:0007669"/>
    <property type="project" value="TreeGrafter"/>
</dbReference>
<evidence type="ECO:0000313" key="6">
    <source>
        <dbReference type="EMBL" id="OCI32534.1"/>
    </source>
</evidence>
<name>A0A163Q7N2_9CELL</name>
<dbReference type="EMBL" id="LRIE01000083">
    <property type="protein sequence ID" value="KZM33872.1"/>
    <property type="molecule type" value="Genomic_DNA"/>
</dbReference>
<dbReference type="Gene3D" id="1.10.260.40">
    <property type="entry name" value="lambda repressor-like DNA-binding domains"/>
    <property type="match status" value="1"/>
</dbReference>
<dbReference type="InterPro" id="IPR046335">
    <property type="entry name" value="LacI/GalR-like_sensor"/>
</dbReference>
<keyword evidence="8" id="KW-1185">Reference proteome</keyword>
<dbReference type="SMART" id="SM00354">
    <property type="entry name" value="HTH_LACI"/>
    <property type="match status" value="1"/>
</dbReference>
<sequence>MSTLSSAPTLDEVAQTAGVSRSTASRAINGGLRVSPEAQAAVDAAVLQLGYTPNRAARSLVTRRTDSIALVVPEPDERILTDPFLSGTLRGVSAALAPTDLQLVLLIARPDEHAGRIVRYLRSGHVDGAIITSHHREDDLEGAVLASPLPAVFVGRPFTAMDDLVYVDVDNVEGGRIATRRLLDGGYRRIATIAGPQDMTAAVDRLAGWRAALGSAGLPDDAIAYGDFAAAGGAAAMEELLDRHPDIDAVFAASDLMAEGALRVLRARGRSVPGDVAVVGFDNLGVAATTSPALTTVQNPVVEMVKAATGMLLDLIAGRPVKESARVFSPELIRGASD</sequence>
<dbReference type="RefSeq" id="WP_068624492.1">
    <property type="nucleotide sequence ID" value="NZ_LRIE01000083.1"/>
</dbReference>
<dbReference type="InterPro" id="IPR010982">
    <property type="entry name" value="Lambda_DNA-bd_dom_sf"/>
</dbReference>
<dbReference type="Proteomes" id="UP000093412">
    <property type="component" value="Unassembled WGS sequence"/>
</dbReference>
<dbReference type="STRING" id="43678.OJAG_33560"/>
<dbReference type="PROSITE" id="PS00356">
    <property type="entry name" value="HTH_LACI_1"/>
    <property type="match status" value="1"/>
</dbReference>
<dbReference type="Pfam" id="PF00356">
    <property type="entry name" value="LacI"/>
    <property type="match status" value="1"/>
</dbReference>
<dbReference type="PANTHER" id="PTHR30146:SF109">
    <property type="entry name" value="HTH-TYPE TRANSCRIPTIONAL REGULATOR GALS"/>
    <property type="match status" value="1"/>
</dbReference>